<protein>
    <submittedName>
        <fullName evidence="2">Uncharacterized protein</fullName>
    </submittedName>
</protein>
<gene>
    <name evidence="2" type="ORF">EsVE80_22370</name>
</gene>
<proteinExistence type="predicted"/>
<keyword evidence="1" id="KW-0812">Transmembrane</keyword>
<keyword evidence="3" id="KW-1185">Reference proteome</keyword>
<evidence type="ECO:0000256" key="1">
    <source>
        <dbReference type="SAM" id="Phobius"/>
    </source>
</evidence>
<dbReference type="KEGG" id="esg:EsVE80_22370"/>
<feature type="transmembrane region" description="Helical" evidence="1">
    <location>
        <begin position="12"/>
        <end position="31"/>
    </location>
</feature>
<organism evidence="2 3">
    <name type="scientific">Enterococcus saigonensis</name>
    <dbReference type="NCBI Taxonomy" id="1805431"/>
    <lineage>
        <taxon>Bacteria</taxon>
        <taxon>Bacillati</taxon>
        <taxon>Bacillota</taxon>
        <taxon>Bacilli</taxon>
        <taxon>Lactobacillales</taxon>
        <taxon>Enterococcaceae</taxon>
        <taxon>Enterococcus</taxon>
    </lineage>
</organism>
<feature type="transmembrane region" description="Helical" evidence="1">
    <location>
        <begin position="51"/>
        <end position="74"/>
    </location>
</feature>
<accession>A0A679IRH3</accession>
<sequence length="131" mass="14635">MNRKKERLLIRILAAWQITDGLITIIYYGFYRSYILPNHGSKDMLVSPYGNIFLLVATFGILLIGLGIANLLIARCSLKDNQINVKIGVWLLAQTALSYLMMDIPGVVLSVCTAVILLAKNKTIKLNLQKI</sequence>
<reference evidence="2 3" key="1">
    <citation type="submission" date="2020-02" db="EMBL/GenBank/DDBJ databases">
        <title>Characterization of vanA genotype vancomycin-resistant Enterococcus saigonensis VE80.</title>
        <authorList>
            <person name="Harada T."/>
            <person name="Motooka D."/>
            <person name="Nakamura S."/>
            <person name="Yamamoto Y."/>
            <person name="Kawahara R."/>
            <person name="Kawatsu K."/>
        </authorList>
    </citation>
    <scope>NUCLEOTIDE SEQUENCE [LARGE SCALE GENOMIC DNA]</scope>
    <source>
        <strain evidence="2 3">VE80</strain>
    </source>
</reference>
<keyword evidence="1" id="KW-0472">Membrane</keyword>
<dbReference type="AlphaFoldDB" id="A0A679IRH3"/>
<evidence type="ECO:0000313" key="2">
    <source>
        <dbReference type="EMBL" id="BCA86714.1"/>
    </source>
</evidence>
<dbReference type="EMBL" id="AP022822">
    <property type="protein sequence ID" value="BCA86714.1"/>
    <property type="molecule type" value="Genomic_DNA"/>
</dbReference>
<name>A0A679IRH3_9ENTE</name>
<evidence type="ECO:0000313" key="3">
    <source>
        <dbReference type="Proteomes" id="UP000502998"/>
    </source>
</evidence>
<dbReference type="RefSeq" id="WP_173103823.1">
    <property type="nucleotide sequence ID" value="NZ_AP022822.1"/>
</dbReference>
<dbReference type="Proteomes" id="UP000502998">
    <property type="component" value="Chromosome"/>
</dbReference>
<keyword evidence="1" id="KW-1133">Transmembrane helix</keyword>
<feature type="transmembrane region" description="Helical" evidence="1">
    <location>
        <begin position="95"/>
        <end position="119"/>
    </location>
</feature>